<evidence type="ECO:0000256" key="1">
    <source>
        <dbReference type="SAM" id="Phobius"/>
    </source>
</evidence>
<keyword evidence="3" id="KW-1185">Reference proteome</keyword>
<evidence type="ECO:0000313" key="3">
    <source>
        <dbReference type="Proteomes" id="UP001442494"/>
    </source>
</evidence>
<dbReference type="RefSeq" id="WP_190418145.1">
    <property type="nucleotide sequence ID" value="NZ_JAMPKK010000034.1"/>
</dbReference>
<keyword evidence="1" id="KW-1133">Transmembrane helix</keyword>
<feature type="transmembrane region" description="Helical" evidence="1">
    <location>
        <begin position="34"/>
        <end position="52"/>
    </location>
</feature>
<keyword evidence="1" id="KW-0472">Membrane</keyword>
<dbReference type="Proteomes" id="UP001442494">
    <property type="component" value="Unassembled WGS sequence"/>
</dbReference>
<comment type="caution">
    <text evidence="2">The sequence shown here is derived from an EMBL/GenBank/DDBJ whole genome shotgun (WGS) entry which is preliminary data.</text>
</comment>
<reference evidence="2 3" key="1">
    <citation type="submission" date="2022-04" db="EMBL/GenBank/DDBJ databases">
        <title>Positive selection, recombination, and allopatry shape intraspecific diversity of widespread and dominant cyanobacteria.</title>
        <authorList>
            <person name="Wei J."/>
            <person name="Shu W."/>
            <person name="Hu C."/>
        </authorList>
    </citation>
    <scope>NUCLEOTIDE SEQUENCE [LARGE SCALE GENOMIC DNA]</scope>
    <source>
        <strain evidence="2 3">GB2-A5</strain>
    </source>
</reference>
<proteinExistence type="predicted"/>
<keyword evidence="1" id="KW-0812">Transmembrane</keyword>
<accession>A0ABV0JQZ0</accession>
<organism evidence="2 3">
    <name type="scientific">Funiculus sociatus GB2-A5</name>
    <dbReference type="NCBI Taxonomy" id="2933946"/>
    <lineage>
        <taxon>Bacteria</taxon>
        <taxon>Bacillati</taxon>
        <taxon>Cyanobacteriota</taxon>
        <taxon>Cyanophyceae</taxon>
        <taxon>Coleofasciculales</taxon>
        <taxon>Coleofasciculaceae</taxon>
        <taxon>Funiculus</taxon>
    </lineage>
</organism>
<gene>
    <name evidence="2" type="ORF">NDI37_15605</name>
</gene>
<name>A0ABV0JQZ0_9CYAN</name>
<dbReference type="EMBL" id="JAMPKK010000034">
    <property type="protein sequence ID" value="MEP0865893.1"/>
    <property type="molecule type" value="Genomic_DNA"/>
</dbReference>
<evidence type="ECO:0000313" key="2">
    <source>
        <dbReference type="EMBL" id="MEP0865893.1"/>
    </source>
</evidence>
<protein>
    <submittedName>
        <fullName evidence="2">Uncharacterized protein</fullName>
    </submittedName>
</protein>
<sequence length="53" mass="6072">MPLVILTVLMLTASWIFSQILVLWPLSILNLVSIPNWLILTTLVVLFVWCFGE</sequence>